<evidence type="ECO:0000313" key="7">
    <source>
        <dbReference type="Proteomes" id="UP000187735"/>
    </source>
</evidence>
<dbReference type="SUPFAM" id="SSF88946">
    <property type="entry name" value="Sigma2 domain of RNA polymerase sigma factors"/>
    <property type="match status" value="1"/>
</dbReference>
<evidence type="ECO:0000256" key="3">
    <source>
        <dbReference type="ARBA" id="ARBA00023082"/>
    </source>
</evidence>
<dbReference type="Gene3D" id="1.10.1740.10">
    <property type="match status" value="1"/>
</dbReference>
<dbReference type="GO" id="GO:0016987">
    <property type="term" value="F:sigma factor activity"/>
    <property type="evidence" value="ECO:0007669"/>
    <property type="project" value="UniProtKB-KW"/>
</dbReference>
<gene>
    <name evidence="6" type="ORF">Fuma_04711</name>
</gene>
<dbReference type="CDD" id="cd06171">
    <property type="entry name" value="Sigma70_r4"/>
    <property type="match status" value="1"/>
</dbReference>
<evidence type="ECO:0000259" key="5">
    <source>
        <dbReference type="Pfam" id="PF08281"/>
    </source>
</evidence>
<keyword evidence="7" id="KW-1185">Reference proteome</keyword>
<name>A0A1P8WLY1_9PLAN</name>
<evidence type="ECO:0000313" key="6">
    <source>
        <dbReference type="EMBL" id="APZ95059.1"/>
    </source>
</evidence>
<dbReference type="KEGG" id="fmr:Fuma_04711"/>
<dbReference type="RefSeq" id="WP_077026276.1">
    <property type="nucleotide sequence ID" value="NZ_CP017641.1"/>
</dbReference>
<dbReference type="Gene3D" id="1.10.10.10">
    <property type="entry name" value="Winged helix-like DNA-binding domain superfamily/Winged helix DNA-binding domain"/>
    <property type="match status" value="1"/>
</dbReference>
<feature type="domain" description="RNA polymerase sigma factor 70 region 4 type 2" evidence="5">
    <location>
        <begin position="142"/>
        <end position="193"/>
    </location>
</feature>
<dbReference type="AlphaFoldDB" id="A0A1P8WLY1"/>
<evidence type="ECO:0000256" key="2">
    <source>
        <dbReference type="ARBA" id="ARBA00023015"/>
    </source>
</evidence>
<dbReference type="SUPFAM" id="SSF88659">
    <property type="entry name" value="Sigma3 and sigma4 domains of RNA polymerase sigma factors"/>
    <property type="match status" value="1"/>
</dbReference>
<keyword evidence="2" id="KW-0805">Transcription regulation</keyword>
<dbReference type="Proteomes" id="UP000187735">
    <property type="component" value="Chromosome"/>
</dbReference>
<evidence type="ECO:0000256" key="1">
    <source>
        <dbReference type="ARBA" id="ARBA00010641"/>
    </source>
</evidence>
<dbReference type="InterPro" id="IPR013324">
    <property type="entry name" value="RNA_pol_sigma_r3/r4-like"/>
</dbReference>
<dbReference type="PANTHER" id="PTHR43133:SF51">
    <property type="entry name" value="RNA POLYMERASE SIGMA FACTOR"/>
    <property type="match status" value="1"/>
</dbReference>
<protein>
    <submittedName>
        <fullName evidence="6">RNA polymerase sigma factor</fullName>
    </submittedName>
</protein>
<dbReference type="InterPro" id="IPR039425">
    <property type="entry name" value="RNA_pol_sigma-70-like"/>
</dbReference>
<dbReference type="OrthoDB" id="291970at2"/>
<sequence length="202" mass="22857">MHEDDPELLKGISEGSVDALAAFLNVNQKQLMAFISRRLGESLRKKVEVEDIFQEVSAEAIKTLTPEWPGDREPFSWLCHLSERKIVDAHRHFFDAQKRDAGKERALEAKSPGGQEIGFVNMLVKSMTTPSAAFSRNAREVRLQEAMLQLKDEQREAIRLKYIENKPSKEIADLLGKSDAAVRVMLTRTMKQLHEILADAEG</sequence>
<dbReference type="STRING" id="1891926.Fuma_04711"/>
<reference evidence="6 7" key="1">
    <citation type="journal article" date="2016" name="Front. Microbiol.">
        <title>Fuerstia marisgermanicae gen. nov., sp. nov., an Unusual Member of the Phylum Planctomycetes from the German Wadden Sea.</title>
        <authorList>
            <person name="Kohn T."/>
            <person name="Heuer A."/>
            <person name="Jogler M."/>
            <person name="Vollmers J."/>
            <person name="Boedeker C."/>
            <person name="Bunk B."/>
            <person name="Rast P."/>
            <person name="Borchert D."/>
            <person name="Glockner I."/>
            <person name="Freese H.M."/>
            <person name="Klenk H.P."/>
            <person name="Overmann J."/>
            <person name="Kaster A.K."/>
            <person name="Rohde M."/>
            <person name="Wiegand S."/>
            <person name="Jogler C."/>
        </authorList>
    </citation>
    <scope>NUCLEOTIDE SEQUENCE [LARGE SCALE GENOMIC DNA]</scope>
    <source>
        <strain evidence="6 7">NH11</strain>
    </source>
</reference>
<accession>A0A1P8WLY1</accession>
<comment type="similarity">
    <text evidence="1">Belongs to the sigma-70 factor family. ECF subfamily.</text>
</comment>
<evidence type="ECO:0000256" key="4">
    <source>
        <dbReference type="ARBA" id="ARBA00023163"/>
    </source>
</evidence>
<dbReference type="GO" id="GO:0003677">
    <property type="term" value="F:DNA binding"/>
    <property type="evidence" value="ECO:0007669"/>
    <property type="project" value="InterPro"/>
</dbReference>
<dbReference type="InterPro" id="IPR013249">
    <property type="entry name" value="RNA_pol_sigma70_r4_t2"/>
</dbReference>
<dbReference type="Pfam" id="PF08281">
    <property type="entry name" value="Sigma70_r4_2"/>
    <property type="match status" value="1"/>
</dbReference>
<keyword evidence="3" id="KW-0731">Sigma factor</keyword>
<dbReference type="EMBL" id="CP017641">
    <property type="protein sequence ID" value="APZ95059.1"/>
    <property type="molecule type" value="Genomic_DNA"/>
</dbReference>
<dbReference type="InterPro" id="IPR036388">
    <property type="entry name" value="WH-like_DNA-bd_sf"/>
</dbReference>
<proteinExistence type="inferred from homology"/>
<dbReference type="NCBIfam" id="TIGR02937">
    <property type="entry name" value="sigma70-ECF"/>
    <property type="match status" value="1"/>
</dbReference>
<organism evidence="6 7">
    <name type="scientific">Fuerstiella marisgermanici</name>
    <dbReference type="NCBI Taxonomy" id="1891926"/>
    <lineage>
        <taxon>Bacteria</taxon>
        <taxon>Pseudomonadati</taxon>
        <taxon>Planctomycetota</taxon>
        <taxon>Planctomycetia</taxon>
        <taxon>Planctomycetales</taxon>
        <taxon>Planctomycetaceae</taxon>
        <taxon>Fuerstiella</taxon>
    </lineage>
</organism>
<dbReference type="PANTHER" id="PTHR43133">
    <property type="entry name" value="RNA POLYMERASE ECF-TYPE SIGMA FACTO"/>
    <property type="match status" value="1"/>
</dbReference>
<dbReference type="InterPro" id="IPR014284">
    <property type="entry name" value="RNA_pol_sigma-70_dom"/>
</dbReference>
<dbReference type="GO" id="GO:0006352">
    <property type="term" value="P:DNA-templated transcription initiation"/>
    <property type="evidence" value="ECO:0007669"/>
    <property type="project" value="InterPro"/>
</dbReference>
<keyword evidence="4" id="KW-0804">Transcription</keyword>
<dbReference type="InterPro" id="IPR013325">
    <property type="entry name" value="RNA_pol_sigma_r2"/>
</dbReference>